<dbReference type="InterPro" id="IPR003439">
    <property type="entry name" value="ABC_transporter-like_ATP-bd"/>
</dbReference>
<evidence type="ECO:0000256" key="6">
    <source>
        <dbReference type="ARBA" id="ARBA00022840"/>
    </source>
</evidence>
<dbReference type="GO" id="GO:0005886">
    <property type="term" value="C:plasma membrane"/>
    <property type="evidence" value="ECO:0007669"/>
    <property type="project" value="UniProtKB-SubCell"/>
</dbReference>
<evidence type="ECO:0000256" key="4">
    <source>
        <dbReference type="ARBA" id="ARBA00022475"/>
    </source>
</evidence>
<dbReference type="AlphaFoldDB" id="A0A840C8C4"/>
<dbReference type="FunFam" id="3.40.50.300:FF:000016">
    <property type="entry name" value="Oligopeptide ABC transporter ATP-binding component"/>
    <property type="match status" value="2"/>
</dbReference>
<dbReference type="Pfam" id="PF00005">
    <property type="entry name" value="ABC_tran"/>
    <property type="match status" value="2"/>
</dbReference>
<dbReference type="PROSITE" id="PS00211">
    <property type="entry name" value="ABC_TRANSPORTER_1"/>
    <property type="match status" value="2"/>
</dbReference>
<keyword evidence="6" id="KW-0067">ATP-binding</keyword>
<keyword evidence="10" id="KW-1185">Reference proteome</keyword>
<dbReference type="InterPro" id="IPR050388">
    <property type="entry name" value="ABC_Ni/Peptide_Import"/>
</dbReference>
<proteinExistence type="inferred from homology"/>
<feature type="domain" description="ABC transporter" evidence="8">
    <location>
        <begin position="293"/>
        <end position="543"/>
    </location>
</feature>
<accession>A0A840C8C4</accession>
<comment type="subcellular location">
    <subcellularLocation>
        <location evidence="1">Cell inner membrane</location>
        <topology evidence="1">Peripheral membrane protein</topology>
    </subcellularLocation>
</comment>
<comment type="similarity">
    <text evidence="2">Belongs to the ABC transporter superfamily.</text>
</comment>
<evidence type="ECO:0000256" key="2">
    <source>
        <dbReference type="ARBA" id="ARBA00005417"/>
    </source>
</evidence>
<keyword evidence="4" id="KW-1003">Cell membrane</keyword>
<comment type="caution">
    <text evidence="9">The sequence shown here is derived from an EMBL/GenBank/DDBJ whole genome shotgun (WGS) entry which is preliminary data.</text>
</comment>
<evidence type="ECO:0000256" key="1">
    <source>
        <dbReference type="ARBA" id="ARBA00004417"/>
    </source>
</evidence>
<evidence type="ECO:0000313" key="9">
    <source>
        <dbReference type="EMBL" id="MBB4018587.1"/>
    </source>
</evidence>
<name>A0A840C8C4_9HYPH</name>
<dbReference type="InterPro" id="IPR027417">
    <property type="entry name" value="P-loop_NTPase"/>
</dbReference>
<dbReference type="EMBL" id="JACIEN010000004">
    <property type="protein sequence ID" value="MBB4018587.1"/>
    <property type="molecule type" value="Genomic_DNA"/>
</dbReference>
<dbReference type="PANTHER" id="PTHR43297">
    <property type="entry name" value="OLIGOPEPTIDE TRANSPORT ATP-BINDING PROTEIN APPD"/>
    <property type="match status" value="1"/>
</dbReference>
<evidence type="ECO:0000256" key="3">
    <source>
        <dbReference type="ARBA" id="ARBA00022448"/>
    </source>
</evidence>
<dbReference type="SMART" id="SM00382">
    <property type="entry name" value="AAA"/>
    <property type="match status" value="2"/>
</dbReference>
<organism evidence="9 10">
    <name type="scientific">Chelatococcus caeni</name>
    <dbReference type="NCBI Taxonomy" id="1348468"/>
    <lineage>
        <taxon>Bacteria</taxon>
        <taxon>Pseudomonadati</taxon>
        <taxon>Pseudomonadota</taxon>
        <taxon>Alphaproteobacteria</taxon>
        <taxon>Hyphomicrobiales</taxon>
        <taxon>Chelatococcaceae</taxon>
        <taxon>Chelatococcus</taxon>
    </lineage>
</organism>
<dbReference type="Proteomes" id="UP000577362">
    <property type="component" value="Unassembled WGS sequence"/>
</dbReference>
<dbReference type="PANTHER" id="PTHR43297:SF2">
    <property type="entry name" value="DIPEPTIDE TRANSPORT ATP-BINDING PROTEIN DPPD"/>
    <property type="match status" value="1"/>
</dbReference>
<dbReference type="NCBIfam" id="NF007739">
    <property type="entry name" value="PRK10419.1"/>
    <property type="match status" value="2"/>
</dbReference>
<evidence type="ECO:0000259" key="8">
    <source>
        <dbReference type="PROSITE" id="PS50893"/>
    </source>
</evidence>
<dbReference type="GO" id="GO:0005524">
    <property type="term" value="F:ATP binding"/>
    <property type="evidence" value="ECO:0007669"/>
    <property type="project" value="UniProtKB-KW"/>
</dbReference>
<dbReference type="InterPro" id="IPR013563">
    <property type="entry name" value="Oligopep_ABC_C"/>
</dbReference>
<evidence type="ECO:0000256" key="7">
    <source>
        <dbReference type="ARBA" id="ARBA00023136"/>
    </source>
</evidence>
<sequence length="592" mass="64233">MTAPLLDVRDLCVAFRSRRGATPVVRNLSFSVGAGETVAIVGESGSGKSVTALSLMRLIEREGGAVTGGEMLFRPHDGPAVDLARLDEPAMRAIRGNAMSMIFQEPMTSLNPVLTIGEQVAEVLLAHRGIGAREAERAALAVLDEVQLTDPERRMRQYPHELSGGMRQRVMIAIALACRPRLLIADEPTTALDVTIQAGILDLIRALQQQTGTSVIFITHDMGVVAEMADRVVVMRQGEHVETARTADLFAAPQATYTRALLAAVPRLGAGAPIYAVPRAGRAEDAGDTGEVLRVEGLVTRFPIRKGPFRRHVANVHAVEDVSLTLRRGETLGLVGESGSGKSTIGRSILRLVEPTTGRILICGRDVTGLSQQAVRPLRRHAQMVFQDPYASLNPRLPVHELVTEPLAIHDRLPAPARREIAAELMRRVGLPADSLDRYPHQFSGGQRQRLAIARALSSRPRVIVADEPVSALDVSVQDQVIALMRELQDEFGIAYLFISHDLAVVERMSHRVAVLDRGRIVETGPTDAVLSDPRHPYTRDLLAAVPVADPALRHGPRRLALRERRSPINPVGFTPPAQHFAEAGPGHLVAV</sequence>
<evidence type="ECO:0000313" key="10">
    <source>
        <dbReference type="Proteomes" id="UP000577362"/>
    </source>
</evidence>
<keyword evidence="5" id="KW-0547">Nucleotide-binding</keyword>
<reference evidence="9 10" key="1">
    <citation type="submission" date="2020-08" db="EMBL/GenBank/DDBJ databases">
        <title>Genomic Encyclopedia of Type Strains, Phase IV (KMG-IV): sequencing the most valuable type-strain genomes for metagenomic binning, comparative biology and taxonomic classification.</title>
        <authorList>
            <person name="Goeker M."/>
        </authorList>
    </citation>
    <scope>NUCLEOTIDE SEQUENCE [LARGE SCALE GENOMIC DNA]</scope>
    <source>
        <strain evidence="9 10">DSM 103737</strain>
    </source>
</reference>
<dbReference type="InterPro" id="IPR003593">
    <property type="entry name" value="AAA+_ATPase"/>
</dbReference>
<dbReference type="PROSITE" id="PS50893">
    <property type="entry name" value="ABC_TRANSPORTER_2"/>
    <property type="match status" value="2"/>
</dbReference>
<dbReference type="NCBIfam" id="NF008453">
    <property type="entry name" value="PRK11308.1"/>
    <property type="match status" value="2"/>
</dbReference>
<evidence type="ECO:0000256" key="5">
    <source>
        <dbReference type="ARBA" id="ARBA00022741"/>
    </source>
</evidence>
<dbReference type="GO" id="GO:0016887">
    <property type="term" value="F:ATP hydrolysis activity"/>
    <property type="evidence" value="ECO:0007669"/>
    <property type="project" value="InterPro"/>
</dbReference>
<gene>
    <name evidence="9" type="ORF">GGR16_003634</name>
</gene>
<dbReference type="GO" id="GO:0055085">
    <property type="term" value="P:transmembrane transport"/>
    <property type="evidence" value="ECO:0007669"/>
    <property type="project" value="UniProtKB-ARBA"/>
</dbReference>
<keyword evidence="3" id="KW-0813">Transport</keyword>
<feature type="domain" description="ABC transporter" evidence="8">
    <location>
        <begin position="8"/>
        <end position="262"/>
    </location>
</feature>
<keyword evidence="7" id="KW-0472">Membrane</keyword>
<dbReference type="SUPFAM" id="SSF52540">
    <property type="entry name" value="P-loop containing nucleoside triphosphate hydrolases"/>
    <property type="match status" value="2"/>
</dbReference>
<dbReference type="RefSeq" id="WP_183317482.1">
    <property type="nucleotide sequence ID" value="NZ_JACIEN010000004.1"/>
</dbReference>
<dbReference type="Gene3D" id="3.40.50.300">
    <property type="entry name" value="P-loop containing nucleotide triphosphate hydrolases"/>
    <property type="match status" value="2"/>
</dbReference>
<dbReference type="Pfam" id="PF08352">
    <property type="entry name" value="oligo_HPY"/>
    <property type="match status" value="2"/>
</dbReference>
<dbReference type="CDD" id="cd03257">
    <property type="entry name" value="ABC_NikE_OppD_transporters"/>
    <property type="match status" value="2"/>
</dbReference>
<protein>
    <submittedName>
        <fullName evidence="9">ABC-type glutathione transport system ATPase component</fullName>
    </submittedName>
</protein>
<dbReference type="InterPro" id="IPR017871">
    <property type="entry name" value="ABC_transporter-like_CS"/>
</dbReference>
<dbReference type="GO" id="GO:0015833">
    <property type="term" value="P:peptide transport"/>
    <property type="evidence" value="ECO:0007669"/>
    <property type="project" value="InterPro"/>
</dbReference>